<gene>
    <name evidence="2" type="ORF">EG799_01725</name>
</gene>
<evidence type="ECO:0000313" key="2">
    <source>
        <dbReference type="EMBL" id="RPF70486.1"/>
    </source>
</evidence>
<sequence>MMLKTLLAAGLLAAMSGCVTAQDAECDDEGCAAIGDVADLGAVSVTPLEVIEDSRCPVDAQCIQAGTVRVRTRVERGSAEQTIELEPGKPVPAMSGMLVMTAVQPGRMADETIDPAAYRFTFQWTPHLLDDPIRTNSPGAATF</sequence>
<comment type="caution">
    <text evidence="2">The sequence shown here is derived from an EMBL/GenBank/DDBJ whole genome shotgun (WGS) entry which is preliminary data.</text>
</comment>
<dbReference type="Proteomes" id="UP000275232">
    <property type="component" value="Unassembled WGS sequence"/>
</dbReference>
<name>A0A3N5CQ44_9SPHN</name>
<dbReference type="PROSITE" id="PS51257">
    <property type="entry name" value="PROKAR_LIPOPROTEIN"/>
    <property type="match status" value="1"/>
</dbReference>
<accession>A0A3N5CQ44</accession>
<reference evidence="2 3" key="1">
    <citation type="submission" date="2018-11" db="EMBL/GenBank/DDBJ databases">
        <title>Erythrobacter spongiae sp. nov., isolated from a marine sponge.</title>
        <authorList>
            <person name="Zhuang L."/>
            <person name="Luo L."/>
        </authorList>
    </citation>
    <scope>NUCLEOTIDE SEQUENCE [LARGE SCALE GENOMIC DNA]</scope>
    <source>
        <strain evidence="2 3">HN-E23</strain>
    </source>
</reference>
<dbReference type="OrthoDB" id="163809at2"/>
<dbReference type="AlphaFoldDB" id="A0A3N5CQ44"/>
<protein>
    <submittedName>
        <fullName evidence="2">Uncharacterized protein</fullName>
    </submittedName>
</protein>
<keyword evidence="3" id="KW-1185">Reference proteome</keyword>
<evidence type="ECO:0000313" key="3">
    <source>
        <dbReference type="Proteomes" id="UP000275232"/>
    </source>
</evidence>
<organism evidence="2 3">
    <name type="scientific">Aurantiacibacter spongiae</name>
    <dbReference type="NCBI Taxonomy" id="2488860"/>
    <lineage>
        <taxon>Bacteria</taxon>
        <taxon>Pseudomonadati</taxon>
        <taxon>Pseudomonadota</taxon>
        <taxon>Alphaproteobacteria</taxon>
        <taxon>Sphingomonadales</taxon>
        <taxon>Erythrobacteraceae</taxon>
        <taxon>Aurantiacibacter</taxon>
    </lineage>
</organism>
<keyword evidence="1" id="KW-0732">Signal</keyword>
<evidence type="ECO:0000256" key="1">
    <source>
        <dbReference type="SAM" id="SignalP"/>
    </source>
</evidence>
<dbReference type="EMBL" id="RPFZ01000001">
    <property type="protein sequence ID" value="RPF70486.1"/>
    <property type="molecule type" value="Genomic_DNA"/>
</dbReference>
<feature type="chain" id="PRO_5018268374" evidence="1">
    <location>
        <begin position="22"/>
        <end position="143"/>
    </location>
</feature>
<proteinExistence type="predicted"/>
<feature type="signal peptide" evidence="1">
    <location>
        <begin position="1"/>
        <end position="21"/>
    </location>
</feature>
<dbReference type="RefSeq" id="WP_123878001.1">
    <property type="nucleotide sequence ID" value="NZ_RPFZ01000001.1"/>
</dbReference>